<dbReference type="InterPro" id="IPR027417">
    <property type="entry name" value="P-loop_NTPase"/>
</dbReference>
<dbReference type="EMBL" id="LGTC01000001">
    <property type="protein sequence ID" value="KNY29619.1"/>
    <property type="molecule type" value="Genomic_DNA"/>
</dbReference>
<accession>A0A0L6JV59</accession>
<evidence type="ECO:0008006" key="3">
    <source>
        <dbReference type="Google" id="ProtNLM"/>
    </source>
</evidence>
<dbReference type="AlphaFoldDB" id="A0A0L6JV59"/>
<proteinExistence type="predicted"/>
<evidence type="ECO:0000313" key="2">
    <source>
        <dbReference type="Proteomes" id="UP000036923"/>
    </source>
</evidence>
<dbReference type="Proteomes" id="UP000036923">
    <property type="component" value="Unassembled WGS sequence"/>
</dbReference>
<dbReference type="STRING" id="398512.Bccel_4893"/>
<keyword evidence="2" id="KW-1185">Reference proteome</keyword>
<reference evidence="2" key="1">
    <citation type="submission" date="2015-07" db="EMBL/GenBank/DDBJ databases">
        <title>Near-Complete Genome Sequence of the Cellulolytic Bacterium Bacteroides (Pseudobacteroides) cellulosolvens ATCC 35603.</title>
        <authorList>
            <person name="Dassa B."/>
            <person name="Utturkar S.M."/>
            <person name="Klingeman D.M."/>
            <person name="Hurt R.A."/>
            <person name="Keller M."/>
            <person name="Xu J."/>
            <person name="Reddy Y.H.K."/>
            <person name="Borovok I."/>
            <person name="Grinberg I.R."/>
            <person name="Lamed R."/>
            <person name="Zhivin O."/>
            <person name="Bayer E.A."/>
            <person name="Brown S.D."/>
        </authorList>
    </citation>
    <scope>NUCLEOTIDE SEQUENCE [LARGE SCALE GENOMIC DNA]</scope>
    <source>
        <strain evidence="2">DSM 2933</strain>
    </source>
</reference>
<protein>
    <recommendedName>
        <fullName evidence="3">Asp23/Gls24 family envelope stress response protein</fullName>
    </recommendedName>
</protein>
<dbReference type="SUPFAM" id="SSF52540">
    <property type="entry name" value="P-loop containing nucleoside triphosphate hydrolases"/>
    <property type="match status" value="2"/>
</dbReference>
<dbReference type="PATRIC" id="fig|398512.5.peg.5132"/>
<sequence length="281" mass="31595">MRVVGFIGPSGTGKSHRATWVAKERGIDFIIDDGILIRGNRIVAGRSAKREATKIASVKCALFQSDDHAYDVKRAIELYKPSAMLILGTSEGMVEKIASRLEVGPINEKVFITDVASEFEINQARSTRMQQGKHVIPVPTFEIKKDFSGYFLDPLQIFKRKGKGSYQLVGEKSVVRPTFSYLGKYTISDYTVYQIIEHVVSKIEGVSRISRFRAENHPDGIYIEMDLILIYGYVIRPLLRKVQQDVGEEVEKLTALNIKALNLVAKSLVIDPQKVKSKMEN</sequence>
<dbReference type="OrthoDB" id="5429664at2"/>
<evidence type="ECO:0000313" key="1">
    <source>
        <dbReference type="EMBL" id="KNY29619.1"/>
    </source>
</evidence>
<dbReference type="RefSeq" id="WP_036935248.1">
    <property type="nucleotide sequence ID" value="NZ_JQKC01000001.1"/>
</dbReference>
<dbReference type="eggNOG" id="COG1302">
    <property type="taxonomic scope" value="Bacteria"/>
</dbReference>
<name>A0A0L6JV59_9FIRM</name>
<organism evidence="1 2">
    <name type="scientific">Pseudobacteroides cellulosolvens ATCC 35603 = DSM 2933</name>
    <dbReference type="NCBI Taxonomy" id="398512"/>
    <lineage>
        <taxon>Bacteria</taxon>
        <taxon>Bacillati</taxon>
        <taxon>Bacillota</taxon>
        <taxon>Clostridia</taxon>
        <taxon>Eubacteriales</taxon>
        <taxon>Oscillospiraceae</taxon>
        <taxon>Pseudobacteroides</taxon>
    </lineage>
</organism>
<gene>
    <name evidence="1" type="ORF">Bccel_4893</name>
</gene>
<comment type="caution">
    <text evidence="1">The sequence shown here is derived from an EMBL/GenBank/DDBJ whole genome shotgun (WGS) entry which is preliminary data.</text>
</comment>